<dbReference type="Proteomes" id="UP000318055">
    <property type="component" value="Chromosome"/>
</dbReference>
<evidence type="ECO:0000313" key="2">
    <source>
        <dbReference type="EMBL" id="QDX26445.1"/>
    </source>
</evidence>
<dbReference type="GO" id="GO:0016705">
    <property type="term" value="F:oxidoreductase activity, acting on paired donors, with incorporation or reduction of molecular oxygen"/>
    <property type="evidence" value="ECO:0007669"/>
    <property type="project" value="InterPro"/>
</dbReference>
<dbReference type="InterPro" id="IPR002397">
    <property type="entry name" value="Cyt_P450_B"/>
</dbReference>
<organism evidence="2 3">
    <name type="scientific">Sphingomonas suaedae</name>
    <dbReference type="NCBI Taxonomy" id="2599297"/>
    <lineage>
        <taxon>Bacteria</taxon>
        <taxon>Pseudomonadati</taxon>
        <taxon>Pseudomonadota</taxon>
        <taxon>Alphaproteobacteria</taxon>
        <taxon>Sphingomonadales</taxon>
        <taxon>Sphingomonadaceae</taxon>
        <taxon>Sphingomonas</taxon>
    </lineage>
</organism>
<keyword evidence="3" id="KW-1185">Reference proteome</keyword>
<dbReference type="RefSeq" id="WP_145847072.1">
    <property type="nucleotide sequence ID" value="NZ_CP042239.1"/>
</dbReference>
<dbReference type="KEGG" id="ssua:FPZ54_10700"/>
<gene>
    <name evidence="2" type="ORF">FPZ54_10700</name>
</gene>
<dbReference type="InterPro" id="IPR017972">
    <property type="entry name" value="Cyt_P450_CS"/>
</dbReference>
<dbReference type="GO" id="GO:0020037">
    <property type="term" value="F:heme binding"/>
    <property type="evidence" value="ECO:0007669"/>
    <property type="project" value="InterPro"/>
</dbReference>
<protein>
    <submittedName>
        <fullName evidence="2">Cytochrome P450</fullName>
    </submittedName>
</protein>
<dbReference type="InterPro" id="IPR036396">
    <property type="entry name" value="Cyt_P450_sf"/>
</dbReference>
<dbReference type="AlphaFoldDB" id="A0A518RG67"/>
<sequence>MAPPLGRCPIDHARDDRKSASAARGGLLAAPEVSGFEAVRAVLRDSDARQAGFKAEVILRYRGRARPPILYLHGEAHRRQRSGTARFFTPRVVETRYRDLMERTSDALIARLVRDGGGDLDRLSLEMAVTVAAEIVGLTESDIPGMSRRLDAFFSTTFQTGRGKFAELMSFLLGQWRMRRFYARDVKPAIEARRAAPREDVISHLLGEGYTPLDILTECFTYGAAGMVTTREFITMAGWHLLERPELRAQFLAADGEGQLVILEEILRLEPVVGTLYRHVGGGTVALDIRSANGDSAAVGACPYALDPDRTRAPKVTGPGLAFGDGEHRCPGAGVALHESAVFLDRLLRIPGLRLERAPDVGWNPLVAGYELRGCRLVIDPVTSP</sequence>
<dbReference type="PANTHER" id="PTHR46696">
    <property type="entry name" value="P450, PUTATIVE (EUROFUNG)-RELATED"/>
    <property type="match status" value="1"/>
</dbReference>
<reference evidence="2 3" key="1">
    <citation type="submission" date="2019-07" db="EMBL/GenBank/DDBJ databases">
        <title>Sphingomonas alkalisoli sp. nov., isolated from rhizosphere soil of Suaedae salsa.</title>
        <authorList>
            <person name="Zhang H."/>
            <person name="Xu L."/>
            <person name="Zhang J.-X."/>
            <person name="Sun J.-Q."/>
        </authorList>
    </citation>
    <scope>NUCLEOTIDE SEQUENCE [LARGE SCALE GENOMIC DNA]</scope>
    <source>
        <strain evidence="2 3">XS-10</strain>
    </source>
</reference>
<name>A0A518RG67_9SPHN</name>
<dbReference type="OrthoDB" id="54272at2"/>
<evidence type="ECO:0000256" key="1">
    <source>
        <dbReference type="ARBA" id="ARBA00010617"/>
    </source>
</evidence>
<dbReference type="EMBL" id="CP042239">
    <property type="protein sequence ID" value="QDX26445.1"/>
    <property type="molecule type" value="Genomic_DNA"/>
</dbReference>
<dbReference type="GO" id="GO:0004497">
    <property type="term" value="F:monooxygenase activity"/>
    <property type="evidence" value="ECO:0007669"/>
    <property type="project" value="InterPro"/>
</dbReference>
<dbReference type="CDD" id="cd00302">
    <property type="entry name" value="cytochrome_P450"/>
    <property type="match status" value="1"/>
</dbReference>
<dbReference type="PRINTS" id="PR00359">
    <property type="entry name" value="BP450"/>
</dbReference>
<dbReference type="PANTHER" id="PTHR46696:SF1">
    <property type="entry name" value="CYTOCHROME P450 YJIB-RELATED"/>
    <property type="match status" value="1"/>
</dbReference>
<dbReference type="SUPFAM" id="SSF48264">
    <property type="entry name" value="Cytochrome P450"/>
    <property type="match status" value="1"/>
</dbReference>
<proteinExistence type="inferred from homology"/>
<dbReference type="PROSITE" id="PS00086">
    <property type="entry name" value="CYTOCHROME_P450"/>
    <property type="match status" value="1"/>
</dbReference>
<dbReference type="Gene3D" id="1.10.630.10">
    <property type="entry name" value="Cytochrome P450"/>
    <property type="match status" value="1"/>
</dbReference>
<accession>A0A518RG67</accession>
<evidence type="ECO:0000313" key="3">
    <source>
        <dbReference type="Proteomes" id="UP000318055"/>
    </source>
</evidence>
<comment type="similarity">
    <text evidence="1">Belongs to the cytochrome P450 family.</text>
</comment>
<dbReference type="GO" id="GO:0005506">
    <property type="term" value="F:iron ion binding"/>
    <property type="evidence" value="ECO:0007669"/>
    <property type="project" value="InterPro"/>
</dbReference>